<evidence type="ECO:0000313" key="1">
    <source>
        <dbReference type="EMBL" id="MPC49242.1"/>
    </source>
</evidence>
<keyword evidence="2" id="KW-1185">Reference proteome</keyword>
<evidence type="ECO:0000313" key="2">
    <source>
        <dbReference type="Proteomes" id="UP000324222"/>
    </source>
</evidence>
<comment type="caution">
    <text evidence="1">The sequence shown here is derived from an EMBL/GenBank/DDBJ whole genome shotgun (WGS) entry which is preliminary data.</text>
</comment>
<name>A0A5B7FRU9_PORTR</name>
<sequence length="68" mass="7407">MTHQKTDPHEHGSSPVYNYNLGACIPTPLHVFQSPTETLSVVDQDPHDAGVNTGTSDVFPKSVKAKYN</sequence>
<organism evidence="1 2">
    <name type="scientific">Portunus trituberculatus</name>
    <name type="common">Swimming crab</name>
    <name type="synonym">Neptunus trituberculatus</name>
    <dbReference type="NCBI Taxonomy" id="210409"/>
    <lineage>
        <taxon>Eukaryota</taxon>
        <taxon>Metazoa</taxon>
        <taxon>Ecdysozoa</taxon>
        <taxon>Arthropoda</taxon>
        <taxon>Crustacea</taxon>
        <taxon>Multicrustacea</taxon>
        <taxon>Malacostraca</taxon>
        <taxon>Eumalacostraca</taxon>
        <taxon>Eucarida</taxon>
        <taxon>Decapoda</taxon>
        <taxon>Pleocyemata</taxon>
        <taxon>Brachyura</taxon>
        <taxon>Eubrachyura</taxon>
        <taxon>Portunoidea</taxon>
        <taxon>Portunidae</taxon>
        <taxon>Portuninae</taxon>
        <taxon>Portunus</taxon>
    </lineage>
</organism>
<proteinExistence type="predicted"/>
<dbReference type="EMBL" id="VSRR010008754">
    <property type="protein sequence ID" value="MPC49242.1"/>
    <property type="molecule type" value="Genomic_DNA"/>
</dbReference>
<dbReference type="AlphaFoldDB" id="A0A5B7FRU9"/>
<gene>
    <name evidence="1" type="ORF">E2C01_043039</name>
</gene>
<reference evidence="1 2" key="1">
    <citation type="submission" date="2019-05" db="EMBL/GenBank/DDBJ databases">
        <title>Another draft genome of Portunus trituberculatus and its Hox gene families provides insights of decapod evolution.</title>
        <authorList>
            <person name="Jeong J.-H."/>
            <person name="Song I."/>
            <person name="Kim S."/>
            <person name="Choi T."/>
            <person name="Kim D."/>
            <person name="Ryu S."/>
            <person name="Kim W."/>
        </authorList>
    </citation>
    <scope>NUCLEOTIDE SEQUENCE [LARGE SCALE GENOMIC DNA]</scope>
    <source>
        <tissue evidence="1">Muscle</tissue>
    </source>
</reference>
<protein>
    <submittedName>
        <fullName evidence="1">Uncharacterized protein</fullName>
    </submittedName>
</protein>
<dbReference type="Proteomes" id="UP000324222">
    <property type="component" value="Unassembled WGS sequence"/>
</dbReference>
<accession>A0A5B7FRU9</accession>